<comment type="cofactor">
    <cofactor evidence="1">
        <name>Mg(2+)</name>
        <dbReference type="ChEBI" id="CHEBI:18420"/>
    </cofactor>
</comment>
<dbReference type="STRING" id="675511.GCA_000341735_02076"/>
<dbReference type="PRINTS" id="PR00502">
    <property type="entry name" value="NUDIXFAMILY"/>
</dbReference>
<protein>
    <submittedName>
        <fullName evidence="5">NUDIX domain-containing protein</fullName>
    </submittedName>
</protein>
<dbReference type="Gene3D" id="3.90.79.10">
    <property type="entry name" value="Nucleoside Triphosphate Pyrophosphohydrolase"/>
    <property type="match status" value="1"/>
</dbReference>
<evidence type="ECO:0000256" key="1">
    <source>
        <dbReference type="ARBA" id="ARBA00001946"/>
    </source>
</evidence>
<comment type="similarity">
    <text evidence="3">Belongs to the Nudix hydrolase family.</text>
</comment>
<keyword evidence="2 3" id="KW-0378">Hydrolase</keyword>
<evidence type="ECO:0000256" key="2">
    <source>
        <dbReference type="ARBA" id="ARBA00022801"/>
    </source>
</evidence>
<organism evidence="5 6">
    <name type="scientific">Methylotuvimicrobium buryatense</name>
    <name type="common">Methylomicrobium buryatense</name>
    <dbReference type="NCBI Taxonomy" id="95641"/>
    <lineage>
        <taxon>Bacteria</taxon>
        <taxon>Pseudomonadati</taxon>
        <taxon>Pseudomonadota</taxon>
        <taxon>Gammaproteobacteria</taxon>
        <taxon>Methylococcales</taxon>
        <taxon>Methylococcaceae</taxon>
        <taxon>Methylotuvimicrobium</taxon>
    </lineage>
</organism>
<dbReference type="KEGG" id="mbur:EQU24_04680"/>
<dbReference type="InterPro" id="IPR020084">
    <property type="entry name" value="NUDIX_hydrolase_CS"/>
</dbReference>
<dbReference type="GO" id="GO:0016787">
    <property type="term" value="F:hydrolase activity"/>
    <property type="evidence" value="ECO:0007669"/>
    <property type="project" value="UniProtKB-KW"/>
</dbReference>
<sequence>MPMIGVSGIAFNCHREVLLIRRNQAPAQGLWSIPGGKMEPGETLVDACRREIEEETGFNNTRVLSLVALVERNIESFHYVIADFLVEILDGENRPPIANSDVSEACWVALDRLDHYDLVPGLRDIIENTHRLWQTGTLPGLIDPNRKTGDFICT</sequence>
<evidence type="ECO:0000259" key="4">
    <source>
        <dbReference type="PROSITE" id="PS51462"/>
    </source>
</evidence>
<dbReference type="InterPro" id="IPR020476">
    <property type="entry name" value="Nudix_hydrolase"/>
</dbReference>
<dbReference type="Pfam" id="PF00293">
    <property type="entry name" value="NUDIX"/>
    <property type="match status" value="1"/>
</dbReference>
<evidence type="ECO:0000256" key="3">
    <source>
        <dbReference type="RuleBase" id="RU003476"/>
    </source>
</evidence>
<dbReference type="Proteomes" id="UP000305881">
    <property type="component" value="Chromosome"/>
</dbReference>
<dbReference type="AlphaFoldDB" id="A0A4P9UVB8"/>
<dbReference type="CDD" id="cd04673">
    <property type="entry name" value="NUDIX_ADPRase"/>
    <property type="match status" value="1"/>
</dbReference>
<dbReference type="SUPFAM" id="SSF55811">
    <property type="entry name" value="Nudix"/>
    <property type="match status" value="1"/>
</dbReference>
<keyword evidence="6" id="KW-1185">Reference proteome</keyword>
<dbReference type="InterPro" id="IPR000086">
    <property type="entry name" value="NUDIX_hydrolase_dom"/>
</dbReference>
<evidence type="ECO:0000313" key="5">
    <source>
        <dbReference type="EMBL" id="QCW84710.1"/>
    </source>
</evidence>
<dbReference type="PROSITE" id="PS00893">
    <property type="entry name" value="NUDIX_BOX"/>
    <property type="match status" value="1"/>
</dbReference>
<dbReference type="PROSITE" id="PS51462">
    <property type="entry name" value="NUDIX"/>
    <property type="match status" value="1"/>
</dbReference>
<evidence type="ECO:0000313" key="6">
    <source>
        <dbReference type="Proteomes" id="UP000305881"/>
    </source>
</evidence>
<dbReference type="EMBL" id="CP035467">
    <property type="protein sequence ID" value="QCW84710.1"/>
    <property type="molecule type" value="Genomic_DNA"/>
</dbReference>
<accession>A0A4P9UVB8</accession>
<gene>
    <name evidence="5" type="ORF">EQU24_04680</name>
</gene>
<dbReference type="OrthoDB" id="542521at2"/>
<reference evidence="6" key="1">
    <citation type="journal article" date="2019" name="J. Bacteriol.">
        <title>A Mutagenic Screen Identifies a TonB-Dependent Receptor Required for the Lanthanide Metal Switch in the Type I Methanotroph 'Methylotuvimicrobium buryatense' 5GB1C.</title>
        <authorList>
            <person name="Groom J.D."/>
            <person name="Ford S.M."/>
            <person name="Pesesky M.W."/>
            <person name="Lidstrom M.E."/>
        </authorList>
    </citation>
    <scope>NUCLEOTIDE SEQUENCE [LARGE SCALE GENOMIC DNA]</scope>
    <source>
        <strain evidence="6">5GB1C</strain>
    </source>
</reference>
<dbReference type="PANTHER" id="PTHR43046:SF14">
    <property type="entry name" value="MUTT_NUDIX FAMILY PROTEIN"/>
    <property type="match status" value="1"/>
</dbReference>
<proteinExistence type="inferred from homology"/>
<name>A0A4P9UVB8_METBY</name>
<dbReference type="PANTHER" id="PTHR43046">
    <property type="entry name" value="GDP-MANNOSE MANNOSYL HYDROLASE"/>
    <property type="match status" value="1"/>
</dbReference>
<feature type="domain" description="Nudix hydrolase" evidence="4">
    <location>
        <begin position="1"/>
        <end position="131"/>
    </location>
</feature>
<dbReference type="InterPro" id="IPR015797">
    <property type="entry name" value="NUDIX_hydrolase-like_dom_sf"/>
</dbReference>